<evidence type="ECO:0000313" key="2">
    <source>
        <dbReference type="Proteomes" id="UP000048984"/>
    </source>
</evidence>
<protein>
    <submittedName>
        <fullName evidence="1">Uncharacterized protein</fullName>
    </submittedName>
</protein>
<sequence>MRIICGRVVGCQDIPLRSLQITLLDSRSAIAMGFYGGPDLLVGELFDTGELSGLLEGLDDECDLAGGTYVFEESPAVRD</sequence>
<comment type="caution">
    <text evidence="1">The sequence shown here is derived from an EMBL/GenBank/DDBJ whole genome shotgun (WGS) entry which is preliminary data.</text>
</comment>
<gene>
    <name evidence="1" type="ORF">ABB55_14225</name>
</gene>
<keyword evidence="2" id="KW-1185">Reference proteome</keyword>
<organism evidence="1 2">
    <name type="scientific">Prosthecodimorpha hirschii</name>
    <dbReference type="NCBI Taxonomy" id="665126"/>
    <lineage>
        <taxon>Bacteria</taxon>
        <taxon>Pseudomonadati</taxon>
        <taxon>Pseudomonadota</taxon>
        <taxon>Alphaproteobacteria</taxon>
        <taxon>Hyphomicrobiales</taxon>
        <taxon>Ancalomicrobiaceae</taxon>
        <taxon>Prosthecodimorpha</taxon>
    </lineage>
</organism>
<dbReference type="EMBL" id="LJYW01000001">
    <property type="protein sequence ID" value="KPL53224.1"/>
    <property type="molecule type" value="Genomic_DNA"/>
</dbReference>
<evidence type="ECO:0000313" key="1">
    <source>
        <dbReference type="EMBL" id="KPL53224.1"/>
    </source>
</evidence>
<name>A0A0P6W467_9HYPH</name>
<dbReference type="Proteomes" id="UP000048984">
    <property type="component" value="Unassembled WGS sequence"/>
</dbReference>
<proteinExistence type="predicted"/>
<accession>A0A0P6W467</accession>
<reference evidence="1 2" key="2">
    <citation type="submission" date="2015-10" db="EMBL/GenBank/DDBJ databases">
        <title>Draft Genome Sequence of Prosthecomicrobium hirschii ATCC 27832.</title>
        <authorList>
            <person name="Daniel J."/>
            <person name="Givan S.A."/>
            <person name="Brun Y.V."/>
            <person name="Brown P.J."/>
        </authorList>
    </citation>
    <scope>NUCLEOTIDE SEQUENCE [LARGE SCALE GENOMIC DNA]</scope>
    <source>
        <strain evidence="1 2">16</strain>
    </source>
</reference>
<dbReference type="AlphaFoldDB" id="A0A0P6W467"/>
<reference evidence="1 2" key="1">
    <citation type="submission" date="2015-09" db="EMBL/GenBank/DDBJ databases">
        <authorList>
            <person name="Jackson K.R."/>
            <person name="Lunt B.L."/>
            <person name="Fisher J.N.B."/>
            <person name="Gardner A.V."/>
            <person name="Bailey M.E."/>
            <person name="Deus L.M."/>
            <person name="Earl A.S."/>
            <person name="Gibby P.D."/>
            <person name="Hartmann K.A."/>
            <person name="Liu J.E."/>
            <person name="Manci A.M."/>
            <person name="Nielsen D.A."/>
            <person name="Solomon M.B."/>
            <person name="Breakwell D.P."/>
            <person name="Burnett S.H."/>
            <person name="Grose J.H."/>
        </authorList>
    </citation>
    <scope>NUCLEOTIDE SEQUENCE [LARGE SCALE GENOMIC DNA]</scope>
    <source>
        <strain evidence="1 2">16</strain>
    </source>
</reference>